<keyword evidence="3" id="KW-1185">Reference proteome</keyword>
<dbReference type="EMBL" id="QWFX01000010">
    <property type="protein sequence ID" value="RIJ29705.1"/>
    <property type="molecule type" value="Genomic_DNA"/>
</dbReference>
<dbReference type="PANTHER" id="PTHR43283">
    <property type="entry name" value="BETA-LACTAMASE-RELATED"/>
    <property type="match status" value="1"/>
</dbReference>
<evidence type="ECO:0000313" key="2">
    <source>
        <dbReference type="EMBL" id="RIJ29705.1"/>
    </source>
</evidence>
<dbReference type="InterPro" id="IPR001466">
    <property type="entry name" value="Beta-lactam-related"/>
</dbReference>
<organism evidence="2 3">
    <name type="scientific">Henriciella mobilis</name>
    <dbReference type="NCBI Taxonomy" id="2305467"/>
    <lineage>
        <taxon>Bacteria</taxon>
        <taxon>Pseudomonadati</taxon>
        <taxon>Pseudomonadota</taxon>
        <taxon>Alphaproteobacteria</taxon>
        <taxon>Hyphomonadales</taxon>
        <taxon>Hyphomonadaceae</taxon>
        <taxon>Henriciella</taxon>
    </lineage>
</organism>
<dbReference type="GO" id="GO:0016787">
    <property type="term" value="F:hydrolase activity"/>
    <property type="evidence" value="ECO:0007669"/>
    <property type="project" value="UniProtKB-KW"/>
</dbReference>
<keyword evidence="2" id="KW-0378">Hydrolase</keyword>
<sequence length="499" mass="53983">MQATGLTSSPDGLSFQIFGKVLAALEGVLHDYRNDIMSGEASMIRRSGAMAAAIAVLAACAGCVTGSGASAVSADWPVLEAGESAAFSDEGLEALAEKMRAYVDEGHVIGMQTLLVKDGAVAHYQAYGLRQVEPEAPVTDDTIFRIYSMSKPITGVALMQLYELDYFELDDPVAEFIPEFADLMVLQDETEDGIPVLVEPDHSPTMKELLTHTAGFAYGLGGADYANRQFREQKVLTSPDMETMIDKVAAIPLLKQPGNEWYYSVAVDIQGYLVEHFSGMRFDDYLKANVFGPLGMEDTDFIVPDEKRSRLSDLMAYSEEEERFVPNAFPPDFLGFELREETVGFPSGGAGLASTISDYARFCQMMLDGGSLGDVQIISPETVALMTRNHLPEGTGVTFSGTTALEEAMHDFGFDFGVITDPEAMNATVGPGTYYWGGAAGTWFWIDPANDLFFIGMVQRFGALPGEPADFRGESQRLVYEALLPAGEGVIQTAVASAD</sequence>
<comment type="caution">
    <text evidence="2">The sequence shown here is derived from an EMBL/GenBank/DDBJ whole genome shotgun (WGS) entry which is preliminary data.</text>
</comment>
<dbReference type="Proteomes" id="UP000266385">
    <property type="component" value="Unassembled WGS sequence"/>
</dbReference>
<proteinExistence type="predicted"/>
<dbReference type="Pfam" id="PF00144">
    <property type="entry name" value="Beta-lactamase"/>
    <property type="match status" value="1"/>
</dbReference>
<dbReference type="InterPro" id="IPR050789">
    <property type="entry name" value="Diverse_Enzym_Activities"/>
</dbReference>
<accession>A0A399RIY3</accession>
<gene>
    <name evidence="2" type="ORF">D1223_09530</name>
</gene>
<dbReference type="PANTHER" id="PTHR43283:SF3">
    <property type="entry name" value="BETA-LACTAMASE FAMILY PROTEIN (AFU_ORTHOLOGUE AFUA_5G07500)"/>
    <property type="match status" value="1"/>
</dbReference>
<evidence type="ECO:0000259" key="1">
    <source>
        <dbReference type="Pfam" id="PF00144"/>
    </source>
</evidence>
<dbReference type="InterPro" id="IPR012338">
    <property type="entry name" value="Beta-lactam/transpept-like"/>
</dbReference>
<dbReference type="AlphaFoldDB" id="A0A399RIY3"/>
<dbReference type="Gene3D" id="3.40.710.10">
    <property type="entry name" value="DD-peptidase/beta-lactamase superfamily"/>
    <property type="match status" value="1"/>
</dbReference>
<protein>
    <submittedName>
        <fullName evidence="2">Class A beta-lactamase-related serine hydrolase</fullName>
    </submittedName>
</protein>
<evidence type="ECO:0000313" key="3">
    <source>
        <dbReference type="Proteomes" id="UP000266385"/>
    </source>
</evidence>
<dbReference type="SUPFAM" id="SSF56601">
    <property type="entry name" value="beta-lactamase/transpeptidase-like"/>
    <property type="match status" value="1"/>
</dbReference>
<reference evidence="2 3" key="1">
    <citation type="submission" date="2018-08" db="EMBL/GenBank/DDBJ databases">
        <title>Henriciella mobilis sp. nov., isolated from seawater.</title>
        <authorList>
            <person name="Cheng H."/>
            <person name="Wu Y.-H."/>
            <person name="Xu X.-W."/>
            <person name="Guo L.-L."/>
        </authorList>
    </citation>
    <scope>NUCLEOTIDE SEQUENCE [LARGE SCALE GENOMIC DNA]</scope>
    <source>
        <strain evidence="2 3">JN25</strain>
    </source>
</reference>
<feature type="domain" description="Beta-lactamase-related" evidence="1">
    <location>
        <begin position="96"/>
        <end position="471"/>
    </location>
</feature>
<name>A0A399RIY3_9PROT</name>